<keyword evidence="1" id="KW-0805">Transcription regulation</keyword>
<name>A0A0R1PAB6_9LACO</name>
<dbReference type="Pfam" id="PF01047">
    <property type="entry name" value="MarR"/>
    <property type="match status" value="1"/>
</dbReference>
<keyword evidence="2" id="KW-0238">DNA-binding</keyword>
<feature type="domain" description="HTH marR-type" evidence="4">
    <location>
        <begin position="1"/>
        <end position="135"/>
    </location>
</feature>
<evidence type="ECO:0000256" key="2">
    <source>
        <dbReference type="ARBA" id="ARBA00023125"/>
    </source>
</evidence>
<proteinExistence type="predicted"/>
<accession>A0A0R1PAB6</accession>
<dbReference type="PRINTS" id="PR00598">
    <property type="entry name" value="HTHMARR"/>
</dbReference>
<evidence type="ECO:0000313" key="6">
    <source>
        <dbReference type="Proteomes" id="UP000051908"/>
    </source>
</evidence>
<dbReference type="GO" id="GO:0003677">
    <property type="term" value="F:DNA binding"/>
    <property type="evidence" value="ECO:0007669"/>
    <property type="project" value="UniProtKB-KW"/>
</dbReference>
<comment type="caution">
    <text evidence="5">The sequence shown here is derived from an EMBL/GenBank/DDBJ whole genome shotgun (WGS) entry which is preliminary data.</text>
</comment>
<dbReference type="PROSITE" id="PS01117">
    <property type="entry name" value="HTH_MARR_1"/>
    <property type="match status" value="1"/>
</dbReference>
<dbReference type="PANTHER" id="PTHR42756:SF1">
    <property type="entry name" value="TRANSCRIPTIONAL REPRESSOR OF EMRAB OPERON"/>
    <property type="match status" value="1"/>
</dbReference>
<dbReference type="PROSITE" id="PS50995">
    <property type="entry name" value="HTH_MARR_2"/>
    <property type="match status" value="1"/>
</dbReference>
<evidence type="ECO:0000313" key="5">
    <source>
        <dbReference type="EMBL" id="KRL29456.1"/>
    </source>
</evidence>
<dbReference type="GeneID" id="96668593"/>
<sequence>MDDYNLIGFVMKYTMIRKRIAASYLKKEDLNAFESILLAIVYKRHECSQDKIGEITLFDGASIARSLKKLEDRGFVSRHADPNNRRKKIVSITEAGSELYGEVRKAFSESNDAIFKGITSEEQTELENILMKVYKNLDDIEIPSK</sequence>
<evidence type="ECO:0000256" key="1">
    <source>
        <dbReference type="ARBA" id="ARBA00023015"/>
    </source>
</evidence>
<dbReference type="Gene3D" id="1.10.10.10">
    <property type="entry name" value="Winged helix-like DNA-binding domain superfamily/Winged helix DNA-binding domain"/>
    <property type="match status" value="1"/>
</dbReference>
<dbReference type="RefSeq" id="WP_025084360.1">
    <property type="nucleotide sequence ID" value="NZ_AZES01000117.1"/>
</dbReference>
<dbReference type="SMART" id="SM00347">
    <property type="entry name" value="HTH_MARR"/>
    <property type="match status" value="1"/>
</dbReference>
<dbReference type="EMBL" id="AZES01000117">
    <property type="protein sequence ID" value="KRL29456.1"/>
    <property type="molecule type" value="Genomic_DNA"/>
</dbReference>
<dbReference type="InterPro" id="IPR036388">
    <property type="entry name" value="WH-like_DNA-bd_sf"/>
</dbReference>
<dbReference type="InterPro" id="IPR000835">
    <property type="entry name" value="HTH_MarR-typ"/>
</dbReference>
<dbReference type="PATRIC" id="fig|1122151.5.peg.777"/>
<organism evidence="5 6">
    <name type="scientific">Companilactobacillus paralimentarius DSM 13238 = JCM 10415</name>
    <dbReference type="NCBI Taxonomy" id="1122151"/>
    <lineage>
        <taxon>Bacteria</taxon>
        <taxon>Bacillati</taxon>
        <taxon>Bacillota</taxon>
        <taxon>Bacilli</taxon>
        <taxon>Lactobacillales</taxon>
        <taxon>Lactobacillaceae</taxon>
        <taxon>Companilactobacillus</taxon>
    </lineage>
</organism>
<protein>
    <submittedName>
        <fullName evidence="5">Regulatory protein MarR</fullName>
    </submittedName>
</protein>
<dbReference type="GO" id="GO:0003700">
    <property type="term" value="F:DNA-binding transcription factor activity"/>
    <property type="evidence" value="ECO:0007669"/>
    <property type="project" value="InterPro"/>
</dbReference>
<dbReference type="PANTHER" id="PTHR42756">
    <property type="entry name" value="TRANSCRIPTIONAL REGULATOR, MARR"/>
    <property type="match status" value="1"/>
</dbReference>
<reference evidence="5 6" key="1">
    <citation type="journal article" date="2015" name="Genome Announc.">
        <title>Expanding the biotechnology potential of lactobacilli through comparative genomics of 213 strains and associated genera.</title>
        <authorList>
            <person name="Sun Z."/>
            <person name="Harris H.M."/>
            <person name="McCann A."/>
            <person name="Guo C."/>
            <person name="Argimon S."/>
            <person name="Zhang W."/>
            <person name="Yang X."/>
            <person name="Jeffery I.B."/>
            <person name="Cooney J.C."/>
            <person name="Kagawa T.F."/>
            <person name="Liu W."/>
            <person name="Song Y."/>
            <person name="Salvetti E."/>
            <person name="Wrobel A."/>
            <person name="Rasinkangas P."/>
            <person name="Parkhill J."/>
            <person name="Rea M.C."/>
            <person name="O'Sullivan O."/>
            <person name="Ritari J."/>
            <person name="Douillard F.P."/>
            <person name="Paul Ross R."/>
            <person name="Yang R."/>
            <person name="Briner A.E."/>
            <person name="Felis G.E."/>
            <person name="de Vos W.M."/>
            <person name="Barrangou R."/>
            <person name="Klaenhammer T.R."/>
            <person name="Caufield P.W."/>
            <person name="Cui Y."/>
            <person name="Zhang H."/>
            <person name="O'Toole P.W."/>
        </authorList>
    </citation>
    <scope>NUCLEOTIDE SEQUENCE [LARGE SCALE GENOMIC DNA]</scope>
    <source>
        <strain evidence="5 6">DSM 13238</strain>
    </source>
</reference>
<dbReference type="OrthoDB" id="2389730at2"/>
<dbReference type="InterPro" id="IPR023187">
    <property type="entry name" value="Tscrpt_reg_MarR-type_CS"/>
</dbReference>
<keyword evidence="3" id="KW-0804">Transcription</keyword>
<dbReference type="Proteomes" id="UP000051908">
    <property type="component" value="Unassembled WGS sequence"/>
</dbReference>
<evidence type="ECO:0000259" key="4">
    <source>
        <dbReference type="PROSITE" id="PS50995"/>
    </source>
</evidence>
<evidence type="ECO:0000256" key="3">
    <source>
        <dbReference type="ARBA" id="ARBA00023163"/>
    </source>
</evidence>
<dbReference type="AlphaFoldDB" id="A0A0R1PAB6"/>
<gene>
    <name evidence="5" type="ORF">FD33_GL000751</name>
</gene>
<dbReference type="InterPro" id="IPR036390">
    <property type="entry name" value="WH_DNA-bd_sf"/>
</dbReference>
<dbReference type="SUPFAM" id="SSF46785">
    <property type="entry name" value="Winged helix' DNA-binding domain"/>
    <property type="match status" value="1"/>
</dbReference>
<keyword evidence="6" id="KW-1185">Reference proteome</keyword>